<name>X0SRF6_9ZZZZ</name>
<comment type="caution">
    <text evidence="1">The sequence shown here is derived from an EMBL/GenBank/DDBJ whole genome shotgun (WGS) entry which is preliminary data.</text>
</comment>
<dbReference type="AlphaFoldDB" id="X0SRF6"/>
<protein>
    <submittedName>
        <fullName evidence="1">Uncharacterized protein</fullName>
    </submittedName>
</protein>
<dbReference type="EMBL" id="BARS01007061">
    <property type="protein sequence ID" value="GAF77731.1"/>
    <property type="molecule type" value="Genomic_DNA"/>
</dbReference>
<organism evidence="1">
    <name type="scientific">marine sediment metagenome</name>
    <dbReference type="NCBI Taxonomy" id="412755"/>
    <lineage>
        <taxon>unclassified sequences</taxon>
        <taxon>metagenomes</taxon>
        <taxon>ecological metagenomes</taxon>
    </lineage>
</organism>
<proteinExistence type="predicted"/>
<evidence type="ECO:0000313" key="1">
    <source>
        <dbReference type="EMBL" id="GAF77731.1"/>
    </source>
</evidence>
<sequence length="62" mass="6984">MYIDGPKYYCNCGDCGKMDGTPDKCSVILWGRQHDITLYTYSKIIDDALASKTHKIARNPTP</sequence>
<gene>
    <name evidence="1" type="ORF">S01H1_13672</name>
</gene>
<accession>X0SRF6</accession>
<reference evidence="1" key="1">
    <citation type="journal article" date="2014" name="Front. Microbiol.">
        <title>High frequency of phylogenetically diverse reductive dehalogenase-homologous genes in deep subseafloor sedimentary metagenomes.</title>
        <authorList>
            <person name="Kawai M."/>
            <person name="Futagami T."/>
            <person name="Toyoda A."/>
            <person name="Takaki Y."/>
            <person name="Nishi S."/>
            <person name="Hori S."/>
            <person name="Arai W."/>
            <person name="Tsubouchi T."/>
            <person name="Morono Y."/>
            <person name="Uchiyama I."/>
            <person name="Ito T."/>
            <person name="Fujiyama A."/>
            <person name="Inagaki F."/>
            <person name="Takami H."/>
        </authorList>
    </citation>
    <scope>NUCLEOTIDE SEQUENCE</scope>
    <source>
        <strain evidence="1">Expedition CK06-06</strain>
    </source>
</reference>